<keyword evidence="4" id="KW-1185">Reference proteome</keyword>
<accession>A0A1H1QE46</accession>
<dbReference type="Proteomes" id="UP000199482">
    <property type="component" value="Chromosome I"/>
</dbReference>
<dbReference type="EMBL" id="SODL02000003">
    <property type="protein sequence ID" value="MCP2367755.1"/>
    <property type="molecule type" value="Genomic_DNA"/>
</dbReference>
<evidence type="ECO:0000313" key="1">
    <source>
        <dbReference type="EMBL" id="MCP2367755.1"/>
    </source>
</evidence>
<reference evidence="3" key="1">
    <citation type="submission" date="2016-10" db="EMBL/GenBank/DDBJ databases">
        <authorList>
            <person name="Varghese N."/>
            <person name="Submissions S."/>
        </authorList>
    </citation>
    <scope>NUCLEOTIDE SEQUENCE [LARGE SCALE GENOMIC DNA]</scope>
    <source>
        <strain evidence="3">CPCC 202695</strain>
    </source>
</reference>
<dbReference type="AlphaFoldDB" id="A0A1H1QE46"/>
<dbReference type="Proteomes" id="UP000893823">
    <property type="component" value="Unassembled WGS sequence"/>
</dbReference>
<organism evidence="2 3">
    <name type="scientific">Agromyces flavus</name>
    <dbReference type="NCBI Taxonomy" id="589382"/>
    <lineage>
        <taxon>Bacteria</taxon>
        <taxon>Bacillati</taxon>
        <taxon>Actinomycetota</taxon>
        <taxon>Actinomycetes</taxon>
        <taxon>Micrococcales</taxon>
        <taxon>Microbacteriaceae</taxon>
        <taxon>Agromyces</taxon>
    </lineage>
</organism>
<protein>
    <recommendedName>
        <fullName evidence="5">DUF2332 domain-containing protein</fullName>
    </recommendedName>
</protein>
<evidence type="ECO:0000313" key="2">
    <source>
        <dbReference type="EMBL" id="SDS21583.1"/>
    </source>
</evidence>
<dbReference type="RefSeq" id="WP_092669694.1">
    <property type="nucleotide sequence ID" value="NZ_BMDN01000003.1"/>
</dbReference>
<dbReference type="EMBL" id="LT629755">
    <property type="protein sequence ID" value="SDS21583.1"/>
    <property type="molecule type" value="Genomic_DNA"/>
</dbReference>
<dbReference type="InterPro" id="IPR011200">
    <property type="entry name" value="UCP012608"/>
</dbReference>
<dbReference type="OrthoDB" id="8899077at2"/>
<evidence type="ECO:0000313" key="4">
    <source>
        <dbReference type="Proteomes" id="UP000893823"/>
    </source>
</evidence>
<evidence type="ECO:0000313" key="3">
    <source>
        <dbReference type="Proteomes" id="UP000199482"/>
    </source>
</evidence>
<name>A0A1H1QE46_9MICO</name>
<dbReference type="STRING" id="589382.SAMN04489721_0954"/>
<dbReference type="Pfam" id="PF10094">
    <property type="entry name" value="DUF2332"/>
    <property type="match status" value="2"/>
</dbReference>
<sequence length="328" mass="35425">MRESTDAAESTAERYRVFAEVEARGTSPVYADWALGVAGDPATIDLIDELPAAKRQPNLVFTAARFHGAPSGPYPPFRDWLRAHWSDVRATASTHATQTNEAARCALHIPVLAAIDGPLALLEVGTSAGLCLFPDRYSYRYPGHPLLHPVDGPSPVVIDCATTGPVPVPDHLPEVVWRGGIDLNPLGVRDPDDLAWLDALIWPEHDDRRARLRAAAAIVAADPPRIVAGDLDAELDALVAEAPADATLVVFHTAVLAYVDAPGRAHFAEHVRRLPGHWLSVEGRTVMPGIRVREDVPNESSDVVVALDGVQLAWAQPHGRAVRWVPDP</sequence>
<proteinExistence type="predicted"/>
<evidence type="ECO:0008006" key="5">
    <source>
        <dbReference type="Google" id="ProtNLM"/>
    </source>
</evidence>
<reference evidence="2" key="2">
    <citation type="submission" date="2016-10" db="EMBL/GenBank/DDBJ databases">
        <authorList>
            <person name="de Groot N.N."/>
        </authorList>
    </citation>
    <scope>NUCLEOTIDE SEQUENCE [LARGE SCALE GENOMIC DNA]</scope>
    <source>
        <strain evidence="2">CPCC 202695</strain>
    </source>
</reference>
<reference evidence="1" key="3">
    <citation type="submission" date="2022-06" db="EMBL/GenBank/DDBJ databases">
        <title>Genomic Encyclopedia of Type Strains, Phase III (KMG-III): the genomes of soil and plant-associated and newly described type strains.</title>
        <authorList>
            <person name="Whitman W."/>
        </authorList>
    </citation>
    <scope>NUCLEOTIDE SEQUENCE</scope>
    <source>
        <strain evidence="1">CPCC 202695</strain>
    </source>
</reference>
<gene>
    <name evidence="1" type="ORF">BCL57_001914</name>
    <name evidence="2" type="ORF">SAMN04489721_0954</name>
</gene>